<organism evidence="4 5">
    <name type="scientific">Finegoldia magna</name>
    <name type="common">Peptostreptococcus magnus</name>
    <dbReference type="NCBI Taxonomy" id="1260"/>
    <lineage>
        <taxon>Bacteria</taxon>
        <taxon>Bacillati</taxon>
        <taxon>Bacillota</taxon>
        <taxon>Tissierellia</taxon>
        <taxon>Tissierellales</taxon>
        <taxon>Peptoniphilaceae</taxon>
        <taxon>Finegoldia</taxon>
    </lineage>
</organism>
<reference evidence="4" key="1">
    <citation type="journal article" date="2017" name="J. Clin. Microbiol.">
        <title>Finegoldia magna Isolated from Orthopedic Joint Implant-Associated Infections.</title>
        <authorList>
            <person name="Soderquist B."/>
            <person name="Bjorklund S."/>
            <person name="Hellmark B."/>
            <person name="Jensen A."/>
            <person name="Bruggemann H."/>
        </authorList>
    </citation>
    <scope>NUCLEOTIDE SEQUENCE</scope>
    <source>
        <strain evidence="4">12T273</strain>
    </source>
</reference>
<keyword evidence="1" id="KW-1133">Transmembrane helix</keyword>
<feature type="domain" description="CAAX prenyl protease 2/Lysostaphin resistance protein A-like" evidence="2">
    <location>
        <begin position="107"/>
        <end position="199"/>
    </location>
</feature>
<sequence length="202" mass="23200">MLEKIKKLDLSRFIFLSILPQILVFAISLVFIALDLQLDKYGVVQTFLILPLSFVILPYLFLVKSGEEINLKNIGIRNFTSKTICIFSLLIILITAVIYSLGKWDYSIIFFALQTLVVSISEELWARGMLINELKKSKFSQIICVLVSSLIFAFITHQNRPVYENLTNRFPFAIIMGLIYYRTQKIELPILIHFANNMIGGI</sequence>
<evidence type="ECO:0000256" key="1">
    <source>
        <dbReference type="SAM" id="Phobius"/>
    </source>
</evidence>
<keyword evidence="3" id="KW-0378">Hydrolase</keyword>
<evidence type="ECO:0000259" key="2">
    <source>
        <dbReference type="Pfam" id="PF02517"/>
    </source>
</evidence>
<feature type="transmembrane region" description="Helical" evidence="1">
    <location>
        <begin position="46"/>
        <end position="63"/>
    </location>
</feature>
<dbReference type="InterPro" id="IPR003675">
    <property type="entry name" value="Rce1/LyrA-like_dom"/>
</dbReference>
<dbReference type="GO" id="GO:0008237">
    <property type="term" value="F:metallopeptidase activity"/>
    <property type="evidence" value="ECO:0007669"/>
    <property type="project" value="UniProtKB-KW"/>
</dbReference>
<feature type="transmembrane region" description="Helical" evidence="1">
    <location>
        <begin position="138"/>
        <end position="156"/>
    </location>
</feature>
<keyword evidence="1" id="KW-0472">Membrane</keyword>
<proteinExistence type="predicted"/>
<dbReference type="InterPro" id="IPR052710">
    <property type="entry name" value="CAAX_protease"/>
</dbReference>
<feature type="transmembrane region" description="Helical" evidence="1">
    <location>
        <begin position="84"/>
        <end position="102"/>
    </location>
</feature>
<evidence type="ECO:0000313" key="3">
    <source>
        <dbReference type="EMBL" id="MBS5964679.1"/>
    </source>
</evidence>
<dbReference type="Proteomes" id="UP000730862">
    <property type="component" value="Unassembled WGS sequence"/>
</dbReference>
<evidence type="ECO:0000313" key="5">
    <source>
        <dbReference type="Proteomes" id="UP000215546"/>
    </source>
</evidence>
<dbReference type="GO" id="GO:0080120">
    <property type="term" value="P:CAAX-box protein maturation"/>
    <property type="evidence" value="ECO:0007669"/>
    <property type="project" value="UniProtKB-ARBA"/>
</dbReference>
<accession>A0A233VQG8</accession>
<keyword evidence="1" id="KW-0812">Transmembrane</keyword>
<dbReference type="AlphaFoldDB" id="A0A233VQG8"/>
<evidence type="ECO:0000313" key="4">
    <source>
        <dbReference type="EMBL" id="OXZ34587.1"/>
    </source>
</evidence>
<dbReference type="GO" id="GO:0004175">
    <property type="term" value="F:endopeptidase activity"/>
    <property type="evidence" value="ECO:0007669"/>
    <property type="project" value="UniProtKB-ARBA"/>
</dbReference>
<name>A0A233VQG8_FINMA</name>
<keyword evidence="3" id="KW-0482">Metalloprotease</keyword>
<reference evidence="3" key="3">
    <citation type="submission" date="2021-02" db="EMBL/GenBank/DDBJ databases">
        <title>Infant gut strain persistence is associated with maternal origin, phylogeny, and functional potential including surface adhesion and iron acquisition.</title>
        <authorList>
            <person name="Lou Y.C."/>
        </authorList>
    </citation>
    <scope>NUCLEOTIDE SEQUENCE</scope>
    <source>
        <strain evidence="3">L3_058_000G1_dasL3_058_000G1_concoct_72</strain>
    </source>
</reference>
<dbReference type="Pfam" id="PF02517">
    <property type="entry name" value="Rce1-like"/>
    <property type="match status" value="1"/>
</dbReference>
<comment type="caution">
    <text evidence="4">The sequence shown here is derived from an EMBL/GenBank/DDBJ whole genome shotgun (WGS) entry which is preliminary data.</text>
</comment>
<dbReference type="Proteomes" id="UP000215546">
    <property type="component" value="Unassembled WGS sequence"/>
</dbReference>
<dbReference type="EMBL" id="NDYE01000002">
    <property type="protein sequence ID" value="OXZ34587.1"/>
    <property type="molecule type" value="Genomic_DNA"/>
</dbReference>
<protein>
    <submittedName>
        <fullName evidence="3">CPBP family intramembrane metalloprotease</fullName>
    </submittedName>
</protein>
<feature type="transmembrane region" description="Helical" evidence="1">
    <location>
        <begin position="12"/>
        <end position="34"/>
    </location>
</feature>
<dbReference type="PANTHER" id="PTHR36435:SF1">
    <property type="entry name" value="CAAX AMINO TERMINAL PROTEASE FAMILY PROTEIN"/>
    <property type="match status" value="1"/>
</dbReference>
<dbReference type="PANTHER" id="PTHR36435">
    <property type="entry name" value="SLR1288 PROTEIN"/>
    <property type="match status" value="1"/>
</dbReference>
<keyword evidence="3" id="KW-0645">Protease</keyword>
<dbReference type="RefSeq" id="WP_094207945.1">
    <property type="nucleotide sequence ID" value="NZ_AP031486.1"/>
</dbReference>
<reference evidence="5" key="2">
    <citation type="submission" date="2017-04" db="EMBL/GenBank/DDBJ databases">
        <title>Finegoldia magna isolated from orthopedic joint implant-associated infections.</title>
        <authorList>
            <person name="Bjorklund S."/>
            <person name="Bruggemann H."/>
            <person name="Jensen A."/>
            <person name="Hellmark B."/>
            <person name="Soderquist B."/>
        </authorList>
    </citation>
    <scope>NUCLEOTIDE SEQUENCE [LARGE SCALE GENOMIC DNA]</scope>
    <source>
        <strain evidence="5">12T273</strain>
    </source>
</reference>
<gene>
    <name evidence="4" type="ORF">B9N55_00790</name>
    <name evidence="3" type="ORF">KIA07_03315</name>
</gene>
<dbReference type="EMBL" id="JAHAIK010000006">
    <property type="protein sequence ID" value="MBS5964679.1"/>
    <property type="molecule type" value="Genomic_DNA"/>
</dbReference>